<dbReference type="PANTHER" id="PTHR34039:SF1">
    <property type="entry name" value="UPF0102 PROTEIN YRAN"/>
    <property type="match status" value="1"/>
</dbReference>
<comment type="similarity">
    <text evidence="1 2">Belongs to the UPF0102 family.</text>
</comment>
<name>A0A6L5YZB7_9RHOB</name>
<reference evidence="3 4" key="1">
    <citation type="submission" date="2019-10" db="EMBL/GenBank/DDBJ databases">
        <title>Cognatihalovulum marinum gen. nov. sp. nov., a new member of the family Rhodobacteraceae isolated from deep seawater of the Northwest Indian Ocean.</title>
        <authorList>
            <person name="Ruan C."/>
            <person name="Wang J."/>
            <person name="Zheng X."/>
            <person name="Song L."/>
            <person name="Zhu Y."/>
            <person name="Huang Y."/>
            <person name="Lu Z."/>
            <person name="Du W."/>
            <person name="Huang L."/>
            <person name="Dai X."/>
        </authorList>
    </citation>
    <scope>NUCLEOTIDE SEQUENCE [LARGE SCALE GENOMIC DNA]</scope>
    <source>
        <strain evidence="3 4">2CG4</strain>
    </source>
</reference>
<dbReference type="SUPFAM" id="SSF52980">
    <property type="entry name" value="Restriction endonuclease-like"/>
    <property type="match status" value="1"/>
</dbReference>
<organism evidence="3 4">
    <name type="scientific">Halovulum marinum</name>
    <dbReference type="NCBI Taxonomy" id="2662447"/>
    <lineage>
        <taxon>Bacteria</taxon>
        <taxon>Pseudomonadati</taxon>
        <taxon>Pseudomonadota</taxon>
        <taxon>Alphaproteobacteria</taxon>
        <taxon>Rhodobacterales</taxon>
        <taxon>Paracoccaceae</taxon>
        <taxon>Halovulum</taxon>
    </lineage>
</organism>
<dbReference type="Proteomes" id="UP000474957">
    <property type="component" value="Unassembled WGS sequence"/>
</dbReference>
<dbReference type="HAMAP" id="MF_00048">
    <property type="entry name" value="UPF0102"/>
    <property type="match status" value="1"/>
</dbReference>
<evidence type="ECO:0000313" key="4">
    <source>
        <dbReference type="Proteomes" id="UP000474957"/>
    </source>
</evidence>
<keyword evidence="4" id="KW-1185">Reference proteome</keyword>
<evidence type="ECO:0000313" key="3">
    <source>
        <dbReference type="EMBL" id="MSU89558.1"/>
    </source>
</evidence>
<protein>
    <recommendedName>
        <fullName evidence="2">UPF0102 protein GE300_08005</fullName>
    </recommendedName>
</protein>
<dbReference type="PANTHER" id="PTHR34039">
    <property type="entry name" value="UPF0102 PROTEIN YRAN"/>
    <property type="match status" value="1"/>
</dbReference>
<dbReference type="EMBL" id="WIND01000004">
    <property type="protein sequence ID" value="MSU89558.1"/>
    <property type="molecule type" value="Genomic_DNA"/>
</dbReference>
<accession>A0A6L5YZB7</accession>
<sequence>MRGSGRYHSGLAAEDAAARLYQAEGGQELARRVRTPAGEIDLIVRLGEDIVFVEVKARRSHGAAAAAVSARQQERIVTAAQIWLDRAGHSSLTPCRFDVVTVDAVGEARRIENAFGTM</sequence>
<gene>
    <name evidence="3" type="ORF">GE300_08005</name>
</gene>
<dbReference type="InterPro" id="IPR003509">
    <property type="entry name" value="UPF0102_YraN-like"/>
</dbReference>
<dbReference type="GO" id="GO:0003676">
    <property type="term" value="F:nucleic acid binding"/>
    <property type="evidence" value="ECO:0007669"/>
    <property type="project" value="InterPro"/>
</dbReference>
<dbReference type="Pfam" id="PF02021">
    <property type="entry name" value="UPF0102"/>
    <property type="match status" value="1"/>
</dbReference>
<dbReference type="NCBIfam" id="NF009150">
    <property type="entry name" value="PRK12497.1-3"/>
    <property type="match status" value="1"/>
</dbReference>
<evidence type="ECO:0000256" key="2">
    <source>
        <dbReference type="HAMAP-Rule" id="MF_00048"/>
    </source>
</evidence>
<dbReference type="InterPro" id="IPR011335">
    <property type="entry name" value="Restrct_endonuc-II-like"/>
</dbReference>
<evidence type="ECO:0000256" key="1">
    <source>
        <dbReference type="ARBA" id="ARBA00006738"/>
    </source>
</evidence>
<dbReference type="AlphaFoldDB" id="A0A6L5YZB7"/>
<dbReference type="NCBIfam" id="TIGR00252">
    <property type="entry name" value="YraN family protein"/>
    <property type="match status" value="1"/>
</dbReference>
<dbReference type="InterPro" id="IPR011856">
    <property type="entry name" value="tRNA_endonuc-like_dom_sf"/>
</dbReference>
<proteinExistence type="inferred from homology"/>
<comment type="caution">
    <text evidence="3">The sequence shown here is derived from an EMBL/GenBank/DDBJ whole genome shotgun (WGS) entry which is preliminary data.</text>
</comment>
<dbReference type="Gene3D" id="3.40.1350.10">
    <property type="match status" value="1"/>
</dbReference>
<dbReference type="RefSeq" id="WP_154446032.1">
    <property type="nucleotide sequence ID" value="NZ_WIND01000004.1"/>
</dbReference>